<evidence type="ECO:0000256" key="1">
    <source>
        <dbReference type="SAM" id="Coils"/>
    </source>
</evidence>
<keyword evidence="4" id="KW-1185">Reference proteome</keyword>
<gene>
    <name evidence="3" type="ORF">SAMN02745725_02178</name>
</gene>
<dbReference type="Pfam" id="PF12761">
    <property type="entry name" value="End3"/>
    <property type="match status" value="1"/>
</dbReference>
<organism evidence="3 4">
    <name type="scientific">Pseudobutyrivibrio xylanivorans DSM 14809</name>
    <dbReference type="NCBI Taxonomy" id="1123012"/>
    <lineage>
        <taxon>Bacteria</taxon>
        <taxon>Bacillati</taxon>
        <taxon>Bacillota</taxon>
        <taxon>Clostridia</taxon>
        <taxon>Lachnospirales</taxon>
        <taxon>Lachnospiraceae</taxon>
        <taxon>Pseudobutyrivibrio</taxon>
    </lineage>
</organism>
<keyword evidence="2" id="KW-0812">Transmembrane</keyword>
<dbReference type="GO" id="GO:0007015">
    <property type="term" value="P:actin filament organization"/>
    <property type="evidence" value="ECO:0007669"/>
    <property type="project" value="InterPro"/>
</dbReference>
<name>A0A1M6I1Z7_PSEXY</name>
<feature type="coiled-coil region" evidence="1">
    <location>
        <begin position="205"/>
        <end position="264"/>
    </location>
</feature>
<dbReference type="InterPro" id="IPR025604">
    <property type="entry name" value="End3"/>
</dbReference>
<keyword evidence="2" id="KW-0472">Membrane</keyword>
<dbReference type="RefSeq" id="WP_072917787.1">
    <property type="nucleotide sequence ID" value="NZ_FQYQ01000015.1"/>
</dbReference>
<feature type="coiled-coil region" evidence="1">
    <location>
        <begin position="309"/>
        <end position="365"/>
    </location>
</feature>
<evidence type="ECO:0000313" key="4">
    <source>
        <dbReference type="Proteomes" id="UP000184185"/>
    </source>
</evidence>
<dbReference type="Proteomes" id="UP000184185">
    <property type="component" value="Unassembled WGS sequence"/>
</dbReference>
<evidence type="ECO:0000256" key="2">
    <source>
        <dbReference type="SAM" id="Phobius"/>
    </source>
</evidence>
<protein>
    <submittedName>
        <fullName evidence="3">Actin cytoskeleton-regulatory complex protein END3</fullName>
    </submittedName>
</protein>
<dbReference type="GO" id="GO:0006897">
    <property type="term" value="P:endocytosis"/>
    <property type="evidence" value="ECO:0007669"/>
    <property type="project" value="InterPro"/>
</dbReference>
<keyword evidence="2" id="KW-1133">Transmembrane helix</keyword>
<proteinExistence type="predicted"/>
<dbReference type="AlphaFoldDB" id="A0A1M6I1Z7"/>
<keyword evidence="1" id="KW-0175">Coiled coil</keyword>
<dbReference type="EMBL" id="FQYQ01000015">
    <property type="protein sequence ID" value="SHJ28274.1"/>
    <property type="molecule type" value="Genomic_DNA"/>
</dbReference>
<reference evidence="3 4" key="1">
    <citation type="submission" date="2016-11" db="EMBL/GenBank/DDBJ databases">
        <authorList>
            <person name="Jaros S."/>
            <person name="Januszkiewicz K."/>
            <person name="Wedrychowicz H."/>
        </authorList>
    </citation>
    <scope>NUCLEOTIDE SEQUENCE [LARGE SCALE GENOMIC DNA]</scope>
    <source>
        <strain evidence="3 4">DSM 14809</strain>
    </source>
</reference>
<sequence length="728" mass="82377">MKTLEQINIENLDVEDIEEMKDMKKDKIRIMAIIIITILFLLFSTIAGIMKLRKTELVSGYQKDSLESFVKDTYADTINEKIGGDSNLTFDEITSIIARMISEELDKTNSFTGPQLSAVENLIEERISLAGPGTADPQVIKEITTVVEKQYETNYENMVDLHNHIQTVLNESTNQSDARYKELKEVDERILKWIESSGSDFDDKFRNRDGEIDELKRNVENLNKLLEEMKKAAPKQSSDKNESITELQNEIKNLLGAIEQLKAADDSKANSTYVDEKYAILKTEISTVNTNIKNLEQYLDGIKVDKLAIEEISEAINKLKGEMGQKADKSELSAKANKDVVDKLIVQHQRDFETLKNQLAALNTDITDLKDFKDKADKKFATKDELRNLSTQVGAIDVKFTEEYKELQQLIQELNTALKSKADSNDVNNKLAAVDETLQHLSDNDSNLMDRVKALEAAVKDTNKNDGVNVEQTDITVIKEDLQAMQESVDELKKLVNQKANQADFTTAINSLNEKDETLATSINDRKAEIIELSSRVDKIENRLLAVEGYRSDINSLIEDVNSIKKDFDNYYTKDEVNISIQNQFNKIQKITDEIQKLDSAAIQDIYKKIDELKGKVDTKADKADLDSKADKKALDSKADIKDLETKASKDDLAKKANISDLENKADKDDLKNKADKSDIEGLAKEEGNITTNNINNYINQDEKYTYTVSDYVVNGEVEHKLIITENR</sequence>
<evidence type="ECO:0000313" key="3">
    <source>
        <dbReference type="EMBL" id="SHJ28274.1"/>
    </source>
</evidence>
<feature type="transmembrane region" description="Helical" evidence="2">
    <location>
        <begin position="30"/>
        <end position="50"/>
    </location>
</feature>
<accession>A0A1M6I1Z7</accession>
<feature type="coiled-coil region" evidence="1">
    <location>
        <begin position="475"/>
        <end position="543"/>
    </location>
</feature>